<evidence type="ECO:0000313" key="2">
    <source>
        <dbReference type="EMBL" id="MBP1840214.1"/>
    </source>
</evidence>
<keyword evidence="5" id="KW-1185">Reference proteome</keyword>
<dbReference type="OrthoDB" id="1145090at2"/>
<dbReference type="AlphaFoldDB" id="A0A9X1CCI3"/>
<dbReference type="EMBL" id="JAGGJQ010000005">
    <property type="protein sequence ID" value="MBP1840214.1"/>
    <property type="molecule type" value="Genomic_DNA"/>
</dbReference>
<accession>A0A9X1CCI3</accession>
<evidence type="ECO:0000313" key="3">
    <source>
        <dbReference type="EMBL" id="MDQ0335814.1"/>
    </source>
</evidence>
<reference evidence="2" key="1">
    <citation type="submission" date="2021-03" db="EMBL/GenBank/DDBJ databases">
        <title>Genomic Encyclopedia of Type Strains, Phase IV (KMG-IV): sequencing the most valuable type-strain genomes for metagenomic binning, comparative biology and taxonomic classification.</title>
        <authorList>
            <person name="Goeker M."/>
        </authorList>
    </citation>
    <scope>NUCLEOTIDE SEQUENCE</scope>
    <source>
        <strain evidence="2">DSM 15523</strain>
        <strain evidence="3 5">DSM 16476</strain>
    </source>
</reference>
<dbReference type="Proteomes" id="UP001138672">
    <property type="component" value="Unassembled WGS sequence"/>
</dbReference>
<feature type="signal peptide" evidence="1">
    <location>
        <begin position="1"/>
        <end position="21"/>
    </location>
</feature>
<feature type="chain" id="PRO_5040803728" evidence="1">
    <location>
        <begin position="22"/>
        <end position="85"/>
    </location>
</feature>
<dbReference type="PROSITE" id="PS51257">
    <property type="entry name" value="PROKAR_LIPOPROTEIN"/>
    <property type="match status" value="1"/>
</dbReference>
<name>A0A9X1CCI3_9FLAO</name>
<evidence type="ECO:0000313" key="5">
    <source>
        <dbReference type="Proteomes" id="UP001231587"/>
    </source>
</evidence>
<dbReference type="RefSeq" id="WP_057780357.1">
    <property type="nucleotide sequence ID" value="NZ_JAGGJQ010000005.1"/>
</dbReference>
<comment type="caution">
    <text evidence="2">The sequence shown here is derived from an EMBL/GenBank/DDBJ whole genome shotgun (WGS) entry which is preliminary data.</text>
</comment>
<evidence type="ECO:0000256" key="1">
    <source>
        <dbReference type="SAM" id="SignalP"/>
    </source>
</evidence>
<keyword evidence="1" id="KW-0732">Signal</keyword>
<sequence>MKNIFPVLVLFFVLVSFVGCDSDGQSCSGVYVDGECVPDFVFPPNNEVKEGAKFYHKKYGVIVFTNGNWENESTRIITKNELLLE</sequence>
<organism evidence="2 4">
    <name type="scientific">Formosa algae</name>
    <dbReference type="NCBI Taxonomy" id="225843"/>
    <lineage>
        <taxon>Bacteria</taxon>
        <taxon>Pseudomonadati</taxon>
        <taxon>Bacteroidota</taxon>
        <taxon>Flavobacteriia</taxon>
        <taxon>Flavobacteriales</taxon>
        <taxon>Flavobacteriaceae</taxon>
        <taxon>Formosa</taxon>
    </lineage>
</organism>
<proteinExistence type="predicted"/>
<dbReference type="Proteomes" id="UP001231587">
    <property type="component" value="Unassembled WGS sequence"/>
</dbReference>
<evidence type="ECO:0000313" key="4">
    <source>
        <dbReference type="Proteomes" id="UP001138672"/>
    </source>
</evidence>
<gene>
    <name evidence="2" type="ORF">J2Z56_002141</name>
    <name evidence="3" type="ORF">J2Z57_002265</name>
</gene>
<dbReference type="EMBL" id="JAUSUU010000006">
    <property type="protein sequence ID" value="MDQ0335814.1"/>
    <property type="molecule type" value="Genomic_DNA"/>
</dbReference>
<protein>
    <submittedName>
        <fullName evidence="2">Uncharacterized protein</fullName>
    </submittedName>
</protein>